<keyword evidence="1" id="KW-0812">Transmembrane</keyword>
<dbReference type="SUPFAM" id="SSF53756">
    <property type="entry name" value="UDP-Glycosyltransferase/glycogen phosphorylase"/>
    <property type="match status" value="1"/>
</dbReference>
<name>A0A382Y1G4_9ZZZZ</name>
<evidence type="ECO:0000256" key="1">
    <source>
        <dbReference type="SAM" id="Phobius"/>
    </source>
</evidence>
<organism evidence="3">
    <name type="scientific">marine metagenome</name>
    <dbReference type="NCBI Taxonomy" id="408172"/>
    <lineage>
        <taxon>unclassified sequences</taxon>
        <taxon>metagenomes</taxon>
        <taxon>ecological metagenomes</taxon>
    </lineage>
</organism>
<sequence length="267" mass="30826">MRRMRDIFVLRNYEIIFIHMWVTPLGFTLFERIVRKFSENLVYDFDDAIFLDKTDKFNSTNVNLVRNSNTKKSRFLISSSDHVILSSPFHLDYCKQLNINHSATYIPCSLDTDRLTTKNTDATNSKIVLGWTGTFSSVPYLNLLRDVLTELNKTEKFKVLFITNFDYNLPGIDLDVIRWDIESEVKDLHKIDIGLYPVSRDKWSLGKGGLKVLQYMSIGIPSVATNYGTAIHIMKNGETGFLVDGKDEWISILKKLINNKELRVRIG</sequence>
<dbReference type="Gene3D" id="3.40.50.2000">
    <property type="entry name" value="Glycogen Phosphorylase B"/>
    <property type="match status" value="1"/>
</dbReference>
<dbReference type="GO" id="GO:0016757">
    <property type="term" value="F:glycosyltransferase activity"/>
    <property type="evidence" value="ECO:0007669"/>
    <property type="project" value="InterPro"/>
</dbReference>
<dbReference type="Pfam" id="PF00534">
    <property type="entry name" value="Glycos_transf_1"/>
    <property type="match status" value="1"/>
</dbReference>
<feature type="transmembrane region" description="Helical" evidence="1">
    <location>
        <begin position="12"/>
        <end position="30"/>
    </location>
</feature>
<dbReference type="InterPro" id="IPR001296">
    <property type="entry name" value="Glyco_trans_1"/>
</dbReference>
<dbReference type="AlphaFoldDB" id="A0A382Y1G4"/>
<reference evidence="3" key="1">
    <citation type="submission" date="2018-05" db="EMBL/GenBank/DDBJ databases">
        <authorList>
            <person name="Lanie J.A."/>
            <person name="Ng W.-L."/>
            <person name="Kazmierczak K.M."/>
            <person name="Andrzejewski T.M."/>
            <person name="Davidsen T.M."/>
            <person name="Wayne K.J."/>
            <person name="Tettelin H."/>
            <person name="Glass J.I."/>
            <person name="Rusch D."/>
            <person name="Podicherti R."/>
            <person name="Tsui H.-C.T."/>
            <person name="Winkler M.E."/>
        </authorList>
    </citation>
    <scope>NUCLEOTIDE SEQUENCE</scope>
</reference>
<evidence type="ECO:0000313" key="3">
    <source>
        <dbReference type="EMBL" id="SVD77083.1"/>
    </source>
</evidence>
<keyword evidence="1" id="KW-0472">Membrane</keyword>
<protein>
    <recommendedName>
        <fullName evidence="2">Glycosyl transferase family 1 domain-containing protein</fullName>
    </recommendedName>
</protein>
<proteinExistence type="predicted"/>
<dbReference type="EMBL" id="UINC01172156">
    <property type="protein sequence ID" value="SVD77083.1"/>
    <property type="molecule type" value="Genomic_DNA"/>
</dbReference>
<feature type="domain" description="Glycosyl transferase family 1" evidence="2">
    <location>
        <begin position="188"/>
        <end position="266"/>
    </location>
</feature>
<keyword evidence="1" id="KW-1133">Transmembrane helix</keyword>
<gene>
    <name evidence="3" type="ORF">METZ01_LOCUS429937</name>
</gene>
<feature type="non-terminal residue" evidence="3">
    <location>
        <position position="267"/>
    </location>
</feature>
<evidence type="ECO:0000259" key="2">
    <source>
        <dbReference type="Pfam" id="PF00534"/>
    </source>
</evidence>
<accession>A0A382Y1G4</accession>